<organism evidence="2 3">
    <name type="scientific">Microbulbifer taiwanensis</name>
    <dbReference type="NCBI Taxonomy" id="986746"/>
    <lineage>
        <taxon>Bacteria</taxon>
        <taxon>Pseudomonadati</taxon>
        <taxon>Pseudomonadota</taxon>
        <taxon>Gammaproteobacteria</taxon>
        <taxon>Cellvibrionales</taxon>
        <taxon>Microbulbiferaceae</taxon>
        <taxon>Microbulbifer</taxon>
    </lineage>
</organism>
<feature type="domain" description="Tse2 ADP-ribosyltransferase toxin" evidence="1">
    <location>
        <begin position="27"/>
        <end position="117"/>
    </location>
</feature>
<name>A0ABW1YNV4_9GAMM</name>
<evidence type="ECO:0000259" key="1">
    <source>
        <dbReference type="Pfam" id="PF18648"/>
    </source>
</evidence>
<evidence type="ECO:0000313" key="3">
    <source>
        <dbReference type="Proteomes" id="UP001596425"/>
    </source>
</evidence>
<keyword evidence="3" id="KW-1185">Reference proteome</keyword>
<gene>
    <name evidence="2" type="ORF">ACFQBM_09690</name>
</gene>
<comment type="caution">
    <text evidence="2">The sequence shown here is derived from an EMBL/GenBank/DDBJ whole genome shotgun (WGS) entry which is preliminary data.</text>
</comment>
<dbReference type="RefSeq" id="WP_226865101.1">
    <property type="nucleotide sequence ID" value="NZ_JACZFR010000035.1"/>
</dbReference>
<accession>A0ABW1YNV4</accession>
<dbReference type="Proteomes" id="UP001596425">
    <property type="component" value="Unassembled WGS sequence"/>
</dbReference>
<sequence length="123" mass="13747">MLVNKEFYIVPEEVFRVGNGSGPRMHMVRPSEVDVTEVNGVKVIIANGRGVSLYTQDELNATTLTGWIWKFKAQTQIPQGLKLVNDKPGHFCVAPVSNMPVDLYKGLLEQMGMKAEKVWKKTA</sequence>
<proteinExistence type="predicted"/>
<dbReference type="EMBL" id="JBHSVR010000001">
    <property type="protein sequence ID" value="MFC6633553.1"/>
    <property type="molecule type" value="Genomic_DNA"/>
</dbReference>
<evidence type="ECO:0000313" key="2">
    <source>
        <dbReference type="EMBL" id="MFC6633553.1"/>
    </source>
</evidence>
<dbReference type="InterPro" id="IPR041018">
    <property type="entry name" value="ADPRTs_Tse2"/>
</dbReference>
<dbReference type="Pfam" id="PF18648">
    <property type="entry name" value="ADPRTs_Tse2"/>
    <property type="match status" value="1"/>
</dbReference>
<reference evidence="3" key="1">
    <citation type="journal article" date="2019" name="Int. J. Syst. Evol. Microbiol.">
        <title>The Global Catalogue of Microorganisms (GCM) 10K type strain sequencing project: providing services to taxonomists for standard genome sequencing and annotation.</title>
        <authorList>
            <consortium name="The Broad Institute Genomics Platform"/>
            <consortium name="The Broad Institute Genome Sequencing Center for Infectious Disease"/>
            <person name="Wu L."/>
            <person name="Ma J."/>
        </authorList>
    </citation>
    <scope>NUCLEOTIDE SEQUENCE [LARGE SCALE GENOMIC DNA]</scope>
    <source>
        <strain evidence="3">CGMCC 1.13718</strain>
    </source>
</reference>
<protein>
    <recommendedName>
        <fullName evidence="1">Tse2 ADP-ribosyltransferase toxin domain-containing protein</fullName>
    </recommendedName>
</protein>